<evidence type="ECO:0000313" key="3">
    <source>
        <dbReference type="EMBL" id="CAJ1072155.1"/>
    </source>
</evidence>
<dbReference type="EMBL" id="OY660877">
    <property type="protein sequence ID" value="CAJ1072155.1"/>
    <property type="molecule type" value="Genomic_DNA"/>
</dbReference>
<evidence type="ECO:0000313" key="4">
    <source>
        <dbReference type="Proteomes" id="UP001178508"/>
    </source>
</evidence>
<gene>
    <name evidence="3" type="ORF">XNOV1_A007464</name>
</gene>
<feature type="region of interest" description="Disordered" evidence="1">
    <location>
        <begin position="111"/>
        <end position="145"/>
    </location>
</feature>
<proteinExistence type="predicted"/>
<name>A0AAV1GEW7_XYRNO</name>
<keyword evidence="2" id="KW-0472">Membrane</keyword>
<dbReference type="Proteomes" id="UP001178508">
    <property type="component" value="Chromosome 14"/>
</dbReference>
<feature type="transmembrane region" description="Helical" evidence="2">
    <location>
        <begin position="81"/>
        <end position="100"/>
    </location>
</feature>
<organism evidence="3 4">
    <name type="scientific">Xyrichtys novacula</name>
    <name type="common">Pearly razorfish</name>
    <name type="synonym">Hemipteronotus novacula</name>
    <dbReference type="NCBI Taxonomy" id="13765"/>
    <lineage>
        <taxon>Eukaryota</taxon>
        <taxon>Metazoa</taxon>
        <taxon>Chordata</taxon>
        <taxon>Craniata</taxon>
        <taxon>Vertebrata</taxon>
        <taxon>Euteleostomi</taxon>
        <taxon>Actinopterygii</taxon>
        <taxon>Neopterygii</taxon>
        <taxon>Teleostei</taxon>
        <taxon>Neoteleostei</taxon>
        <taxon>Acanthomorphata</taxon>
        <taxon>Eupercaria</taxon>
        <taxon>Labriformes</taxon>
        <taxon>Labridae</taxon>
        <taxon>Xyrichtys</taxon>
    </lineage>
</organism>
<reference evidence="3" key="1">
    <citation type="submission" date="2023-08" db="EMBL/GenBank/DDBJ databases">
        <authorList>
            <person name="Alioto T."/>
            <person name="Alioto T."/>
            <person name="Gomez Garrido J."/>
        </authorList>
    </citation>
    <scope>NUCLEOTIDE SEQUENCE</scope>
</reference>
<sequence length="145" mass="16761">MRFGLPDLSFTCQLFPPFYRNPDEKKTHNAYPLCRQLLEDAAVDMDRPQINETFSNITENPLSRTNTTSSIPSSRGSDNNAYFYILFVMVFYSVLAMALFKCLGSDEDEKKDPYEEFMSTGKPSTQKFNADHMEEKFDFEEESSL</sequence>
<protein>
    <submittedName>
        <fullName evidence="3">Paired box protein</fullName>
    </submittedName>
</protein>
<keyword evidence="2" id="KW-1133">Transmembrane helix</keyword>
<evidence type="ECO:0000256" key="2">
    <source>
        <dbReference type="SAM" id="Phobius"/>
    </source>
</evidence>
<keyword evidence="4" id="KW-1185">Reference proteome</keyword>
<evidence type="ECO:0000256" key="1">
    <source>
        <dbReference type="SAM" id="MobiDB-lite"/>
    </source>
</evidence>
<dbReference type="AlphaFoldDB" id="A0AAV1GEW7"/>
<keyword evidence="2" id="KW-0812">Transmembrane</keyword>
<accession>A0AAV1GEW7</accession>